<dbReference type="CDD" id="cd06465">
    <property type="entry name" value="p23_hB-ind1_like"/>
    <property type="match status" value="1"/>
</dbReference>
<feature type="compositionally biased region" description="Acidic residues" evidence="2">
    <location>
        <begin position="157"/>
        <end position="170"/>
    </location>
</feature>
<accession>A0ABM0JPZ4</accession>
<sequence>MTCANNSCFRRVCCFACDCRHTVGQLYFISVCEQRATKMNSSSNASHVSPPAVVWAQRKDKILLTIQLENCSNPTIDIKDSSLYFKGKGGTGNVDHEVLMEFNKEIDPQACKHQATGREIIFVLMKKEESHGFWPRLLKDSKKVHYLKTDFDKWRDEDDSDVEEQEDFNLDEMMQSMGGLPGGAPPGLGQEEEDSDDEELPDLQQ</sequence>
<evidence type="ECO:0000256" key="2">
    <source>
        <dbReference type="SAM" id="MobiDB-lite"/>
    </source>
</evidence>
<feature type="region of interest" description="Disordered" evidence="2">
    <location>
        <begin position="155"/>
        <end position="205"/>
    </location>
</feature>
<dbReference type="PANTHER" id="PTHR22932">
    <property type="entry name" value="TELOMERASE-BINDING PROTEIN P23 HSP90 CO-CHAPERONE"/>
    <property type="match status" value="1"/>
</dbReference>
<dbReference type="Pfam" id="PF04969">
    <property type="entry name" value="CS"/>
    <property type="match status" value="1"/>
</dbReference>
<dbReference type="InterPro" id="IPR007052">
    <property type="entry name" value="CS_dom"/>
</dbReference>
<dbReference type="GeneID" id="101855423"/>
<evidence type="ECO:0000313" key="5">
    <source>
        <dbReference type="RefSeq" id="XP_005098825.2"/>
    </source>
</evidence>
<feature type="domain" description="CS" evidence="3">
    <location>
        <begin position="48"/>
        <end position="138"/>
    </location>
</feature>
<dbReference type="PROSITE" id="PS51203">
    <property type="entry name" value="CS"/>
    <property type="match status" value="1"/>
</dbReference>
<organism evidence="4 5">
    <name type="scientific">Aplysia californica</name>
    <name type="common">California sea hare</name>
    <dbReference type="NCBI Taxonomy" id="6500"/>
    <lineage>
        <taxon>Eukaryota</taxon>
        <taxon>Metazoa</taxon>
        <taxon>Spiralia</taxon>
        <taxon>Lophotrochozoa</taxon>
        <taxon>Mollusca</taxon>
        <taxon>Gastropoda</taxon>
        <taxon>Heterobranchia</taxon>
        <taxon>Euthyneura</taxon>
        <taxon>Tectipleura</taxon>
        <taxon>Aplysiida</taxon>
        <taxon>Aplysioidea</taxon>
        <taxon>Aplysiidae</taxon>
        <taxon>Aplysia</taxon>
    </lineage>
</organism>
<comment type="similarity">
    <text evidence="1">Belongs to the p23/wos2 family.</text>
</comment>
<reference evidence="5" key="1">
    <citation type="submission" date="2025-08" db="UniProtKB">
        <authorList>
            <consortium name="RefSeq"/>
        </authorList>
    </citation>
    <scope>IDENTIFICATION</scope>
</reference>
<feature type="compositionally biased region" description="Acidic residues" evidence="2">
    <location>
        <begin position="190"/>
        <end position="205"/>
    </location>
</feature>
<protein>
    <submittedName>
        <fullName evidence="5">Co-chaperone protein daf-41 isoform X1</fullName>
    </submittedName>
</protein>
<evidence type="ECO:0000259" key="3">
    <source>
        <dbReference type="PROSITE" id="PS51203"/>
    </source>
</evidence>
<evidence type="ECO:0000256" key="1">
    <source>
        <dbReference type="ARBA" id="ARBA00025733"/>
    </source>
</evidence>
<dbReference type="PANTHER" id="PTHR22932:SF1">
    <property type="entry name" value="CO-CHAPERONE PROTEIN DAF-41"/>
    <property type="match status" value="1"/>
</dbReference>
<dbReference type="InterPro" id="IPR008978">
    <property type="entry name" value="HSP20-like_chaperone"/>
</dbReference>
<keyword evidence="4" id="KW-1185">Reference proteome</keyword>
<dbReference type="Gene3D" id="2.60.40.790">
    <property type="match status" value="1"/>
</dbReference>
<dbReference type="SUPFAM" id="SSF49764">
    <property type="entry name" value="HSP20-like chaperones"/>
    <property type="match status" value="1"/>
</dbReference>
<proteinExistence type="inferred from homology"/>
<dbReference type="InterPro" id="IPR045250">
    <property type="entry name" value="p23-like"/>
</dbReference>
<dbReference type="RefSeq" id="XP_005098825.2">
    <property type="nucleotide sequence ID" value="XM_005098768.3"/>
</dbReference>
<dbReference type="Proteomes" id="UP000694888">
    <property type="component" value="Unplaced"/>
</dbReference>
<evidence type="ECO:0000313" key="4">
    <source>
        <dbReference type="Proteomes" id="UP000694888"/>
    </source>
</evidence>
<gene>
    <name evidence="5" type="primary">LOC101855423</name>
</gene>
<name>A0ABM0JPZ4_APLCA</name>